<dbReference type="Proteomes" id="UP001329151">
    <property type="component" value="Chromosome"/>
</dbReference>
<accession>A0AA86J4G8</accession>
<evidence type="ECO:0000313" key="8">
    <source>
        <dbReference type="EMBL" id="BET27556.1"/>
    </source>
</evidence>
<reference evidence="8 9" key="1">
    <citation type="submission" date="2023-10" db="EMBL/GenBank/DDBJ databases">
        <title>Complete Genome Sequence of Limnobacter thiooxidans CS-K2T, Isolated from freshwater lake sediments in Bavaria, Germany.</title>
        <authorList>
            <person name="Naruki M."/>
            <person name="Watanabe A."/>
            <person name="Warashina T."/>
            <person name="Morita T."/>
            <person name="Arakawa K."/>
        </authorList>
    </citation>
    <scope>NUCLEOTIDE SEQUENCE [LARGE SCALE GENOMIC DNA]</scope>
    <source>
        <strain evidence="8 9">CS-K2</strain>
    </source>
</reference>
<feature type="transmembrane region" description="Helical" evidence="7">
    <location>
        <begin position="12"/>
        <end position="40"/>
    </location>
</feature>
<evidence type="ECO:0000256" key="5">
    <source>
        <dbReference type="ARBA" id="ARBA00022989"/>
    </source>
</evidence>
<dbReference type="KEGG" id="lto:RGQ30_30570"/>
<dbReference type="PANTHER" id="PTHR30587:SF2">
    <property type="entry name" value="SURFACE PRESENTATION OF ANTIGENS PROTEIN SPAP"/>
    <property type="match status" value="1"/>
</dbReference>
<keyword evidence="6 7" id="KW-0472">Membrane</keyword>
<dbReference type="PRINTS" id="PR01302">
    <property type="entry name" value="TYPE3IMPPROT"/>
</dbReference>
<dbReference type="RefSeq" id="WP_130557378.1">
    <property type="nucleotide sequence ID" value="NZ_AP028947.1"/>
</dbReference>
<evidence type="ECO:0000256" key="7">
    <source>
        <dbReference type="RuleBase" id="RU362070"/>
    </source>
</evidence>
<feature type="transmembrane region" description="Helical" evidence="7">
    <location>
        <begin position="159"/>
        <end position="179"/>
    </location>
</feature>
<evidence type="ECO:0000256" key="1">
    <source>
        <dbReference type="ARBA" id="ARBA00004651"/>
    </source>
</evidence>
<keyword evidence="9" id="KW-1185">Reference proteome</keyword>
<evidence type="ECO:0000256" key="6">
    <source>
        <dbReference type="ARBA" id="ARBA00023136"/>
    </source>
</evidence>
<dbReference type="Pfam" id="PF00813">
    <property type="entry name" value="FliP"/>
    <property type="match status" value="1"/>
</dbReference>
<evidence type="ECO:0000313" key="9">
    <source>
        <dbReference type="Proteomes" id="UP001329151"/>
    </source>
</evidence>
<dbReference type="PANTHER" id="PTHR30587">
    <property type="entry name" value="FLAGELLAR BIOSYNTHETIC PROTEIN FLIP"/>
    <property type="match status" value="1"/>
</dbReference>
<keyword evidence="4 7" id="KW-0812">Transmembrane</keyword>
<dbReference type="GO" id="GO:0009306">
    <property type="term" value="P:protein secretion"/>
    <property type="evidence" value="ECO:0007669"/>
    <property type="project" value="UniProtKB-UniRule"/>
</dbReference>
<name>A0AA86J4G8_9BURK</name>
<evidence type="ECO:0000256" key="3">
    <source>
        <dbReference type="ARBA" id="ARBA00022475"/>
    </source>
</evidence>
<protein>
    <submittedName>
        <fullName evidence="8">Type III secretion system export apparatus subunit SctR</fullName>
    </submittedName>
</protein>
<dbReference type="InterPro" id="IPR005838">
    <property type="entry name" value="T3SS_IM_P"/>
</dbReference>
<dbReference type="NCBIfam" id="NF009438">
    <property type="entry name" value="PRK12797.1"/>
    <property type="match status" value="1"/>
</dbReference>
<evidence type="ECO:0000256" key="4">
    <source>
        <dbReference type="ARBA" id="ARBA00022692"/>
    </source>
</evidence>
<dbReference type="InterPro" id="IPR005773">
    <property type="entry name" value="T3SS_YscR-like"/>
</dbReference>
<proteinExistence type="inferred from homology"/>
<feature type="transmembrane region" description="Helical" evidence="7">
    <location>
        <begin position="52"/>
        <end position="71"/>
    </location>
</feature>
<evidence type="ECO:0000256" key="2">
    <source>
        <dbReference type="ARBA" id="ARBA00006257"/>
    </source>
</evidence>
<dbReference type="AlphaFoldDB" id="A0AA86J4G8"/>
<gene>
    <name evidence="8" type="primary">sctR</name>
    <name evidence="8" type="ORF">RGQ30_30570</name>
</gene>
<comment type="similarity">
    <text evidence="2 7">Belongs to the FliP/MopC/SpaP family.</text>
</comment>
<dbReference type="NCBIfam" id="TIGR01102">
    <property type="entry name" value="yscR"/>
    <property type="match status" value="1"/>
</dbReference>
<sequence>MQESINPIGLVVTIASLSILPLVAVTATSFLKISAVLLILRNAIGVQQVPSNMVLYGISMVMSLLIMGPVLTDAGQRFAPEGKMPVTGVEVLISINEAVPPFKQFMINNLNPDYLERFYDTAQQFQKKYNAAPVSKSDLFVVMPAFVASELSEAFRIGLYLYLPFVIIDLAVSSGLMALGMMMVSPMSITVPLKIILFVAIEGWAKILQGLVNSYLG</sequence>
<feature type="transmembrane region" description="Helical" evidence="7">
    <location>
        <begin position="191"/>
        <end position="212"/>
    </location>
</feature>
<dbReference type="EMBL" id="AP028947">
    <property type="protein sequence ID" value="BET27556.1"/>
    <property type="molecule type" value="Genomic_DNA"/>
</dbReference>
<organism evidence="8 9">
    <name type="scientific">Limnobacter thiooxidans</name>
    <dbReference type="NCBI Taxonomy" id="131080"/>
    <lineage>
        <taxon>Bacteria</taxon>
        <taxon>Pseudomonadati</taxon>
        <taxon>Pseudomonadota</taxon>
        <taxon>Betaproteobacteria</taxon>
        <taxon>Burkholderiales</taxon>
        <taxon>Burkholderiaceae</taxon>
        <taxon>Limnobacter</taxon>
    </lineage>
</organism>
<keyword evidence="3 7" id="KW-1003">Cell membrane</keyword>
<keyword evidence="5 7" id="KW-1133">Transmembrane helix</keyword>
<dbReference type="GO" id="GO:0005886">
    <property type="term" value="C:plasma membrane"/>
    <property type="evidence" value="ECO:0007669"/>
    <property type="project" value="UniProtKB-SubCell"/>
</dbReference>
<comment type="subcellular location">
    <subcellularLocation>
        <location evidence="1">Cell membrane</location>
        <topology evidence="1">Multi-pass membrane protein</topology>
    </subcellularLocation>
</comment>